<comment type="caution">
    <text evidence="7">The sequence shown here is derived from an EMBL/GenBank/DDBJ whole genome shotgun (WGS) entry which is preliminary data.</text>
</comment>
<dbReference type="GO" id="GO:0015658">
    <property type="term" value="F:branched-chain amino acid transmembrane transporter activity"/>
    <property type="evidence" value="ECO:0007669"/>
    <property type="project" value="InterPro"/>
</dbReference>
<dbReference type="Proteomes" id="UP000319716">
    <property type="component" value="Unassembled WGS sequence"/>
</dbReference>
<evidence type="ECO:0000256" key="3">
    <source>
        <dbReference type="ARBA" id="ARBA00022692"/>
    </source>
</evidence>
<feature type="transmembrane region" description="Helical" evidence="6">
    <location>
        <begin position="153"/>
        <end position="174"/>
    </location>
</feature>
<dbReference type="InterPro" id="IPR043428">
    <property type="entry name" value="LivM-like"/>
</dbReference>
<feature type="transmembrane region" description="Helical" evidence="6">
    <location>
        <begin position="233"/>
        <end position="249"/>
    </location>
</feature>
<keyword evidence="4 6" id="KW-1133">Transmembrane helix</keyword>
<keyword evidence="5 6" id="KW-0472">Membrane</keyword>
<feature type="transmembrane region" description="Helical" evidence="6">
    <location>
        <begin position="41"/>
        <end position="57"/>
    </location>
</feature>
<feature type="transmembrane region" description="Helical" evidence="6">
    <location>
        <begin position="114"/>
        <end position="133"/>
    </location>
</feature>
<dbReference type="Pfam" id="PF02653">
    <property type="entry name" value="BPD_transp_2"/>
    <property type="match status" value="1"/>
</dbReference>
<keyword evidence="3 6" id="KW-0812">Transmembrane</keyword>
<feature type="transmembrane region" description="Helical" evidence="6">
    <location>
        <begin position="19"/>
        <end position="35"/>
    </location>
</feature>
<reference evidence="7 8" key="1">
    <citation type="submission" date="2017-11" db="EMBL/GenBank/DDBJ databases">
        <title>Draft Genome Sequence of Sporolactobacillus inulinus NBRC 111894 Isolated from Koso, a Japanese Sugar-Vegetable Fermented Beverage.</title>
        <authorList>
            <person name="Chiou T.Y."/>
            <person name="Oshima K."/>
            <person name="Suda W."/>
            <person name="Hattori M."/>
            <person name="Takahashi T."/>
        </authorList>
    </citation>
    <scope>NUCLEOTIDE SEQUENCE [LARGE SCALE GENOMIC DNA]</scope>
    <source>
        <strain evidence="7 8">NBRC111894</strain>
    </source>
</reference>
<keyword evidence="2" id="KW-1003">Cell membrane</keyword>
<sequence length="452" mass="49565">MTSLSAFFEKIAQKQKNQIILFLTYVIVTGAGLFLLPDSTIAFLLLLFSILILYYLNLNLRAKWVTGIVILAVVVPFIASFSDSYQTYMEVGTLVGIYCAMALGLNIVVGFAGLLDLGFIAFFAVGAYTYAIFASDQASKFMPFGHYPLSGGTFWIFIFIAAIVAAIFGILLGVPVLRVRGDYLAIVTLGFGEIIRILLNNMDHPINITNGSMGIASITPPSFFGISIGSSNQFYYIAFAIFLLVIYVVRKLEYSKLGRAWKAVRDNEIAAQSMGIPLVKTKLAAFAIGASFSGMMGVVFAAKQMFVDATSFTYLESTMVLVMVILGGMGSVPGVILGAAVVIILRTQVLTNISNWLSAMSSNYGISIPPALSPEKMQLLIFGILLIVFALYRTQGLIPHKNRKVDVAKLKKESEQAALTRKKQHQEVLTREHFGSKTPDKGIWWPDSHIRY</sequence>
<evidence type="ECO:0000256" key="2">
    <source>
        <dbReference type="ARBA" id="ARBA00022475"/>
    </source>
</evidence>
<evidence type="ECO:0000256" key="1">
    <source>
        <dbReference type="ARBA" id="ARBA00004651"/>
    </source>
</evidence>
<evidence type="ECO:0000256" key="6">
    <source>
        <dbReference type="SAM" id="Phobius"/>
    </source>
</evidence>
<protein>
    <submittedName>
        <fullName evidence="7">Branched-chain amino acid transport system permease protein LivM</fullName>
    </submittedName>
</protein>
<evidence type="ECO:0000256" key="4">
    <source>
        <dbReference type="ARBA" id="ARBA00022989"/>
    </source>
</evidence>
<feature type="transmembrane region" description="Helical" evidence="6">
    <location>
        <begin position="64"/>
        <end position="82"/>
    </location>
</feature>
<organism evidence="7 8">
    <name type="scientific">Sporolactobacillus inulinus</name>
    <dbReference type="NCBI Taxonomy" id="2078"/>
    <lineage>
        <taxon>Bacteria</taxon>
        <taxon>Bacillati</taxon>
        <taxon>Bacillota</taxon>
        <taxon>Bacilli</taxon>
        <taxon>Bacillales</taxon>
        <taxon>Sporolactobacillaceae</taxon>
        <taxon>Sporolactobacillus</taxon>
    </lineage>
</organism>
<dbReference type="InterPro" id="IPR001851">
    <property type="entry name" value="ABC_transp_permease"/>
</dbReference>
<proteinExistence type="predicted"/>
<gene>
    <name evidence="7" type="ORF">NBRC111894_1552</name>
</gene>
<dbReference type="PANTHER" id="PTHR30482">
    <property type="entry name" value="HIGH-AFFINITY BRANCHED-CHAIN AMINO ACID TRANSPORT SYSTEM PERMEASE"/>
    <property type="match status" value="1"/>
</dbReference>
<dbReference type="CDD" id="cd06581">
    <property type="entry name" value="TM_PBP1_LivM_like"/>
    <property type="match status" value="1"/>
</dbReference>
<dbReference type="EMBL" id="BEXB01000010">
    <property type="protein sequence ID" value="GAY75998.1"/>
    <property type="molecule type" value="Genomic_DNA"/>
</dbReference>
<name>A0A4Y1ZB73_9BACL</name>
<evidence type="ECO:0000313" key="7">
    <source>
        <dbReference type="EMBL" id="GAY75998.1"/>
    </source>
</evidence>
<evidence type="ECO:0000256" key="5">
    <source>
        <dbReference type="ARBA" id="ARBA00023136"/>
    </source>
</evidence>
<dbReference type="AlphaFoldDB" id="A0A4Y1ZB73"/>
<dbReference type="GO" id="GO:0005886">
    <property type="term" value="C:plasma membrane"/>
    <property type="evidence" value="ECO:0007669"/>
    <property type="project" value="UniProtKB-SubCell"/>
</dbReference>
<feature type="transmembrane region" description="Helical" evidence="6">
    <location>
        <begin position="322"/>
        <end position="345"/>
    </location>
</feature>
<accession>A0A4Y1ZB73</accession>
<comment type="subcellular location">
    <subcellularLocation>
        <location evidence="1">Cell membrane</location>
        <topology evidence="1">Multi-pass membrane protein</topology>
    </subcellularLocation>
</comment>
<dbReference type="PANTHER" id="PTHR30482:SF10">
    <property type="entry name" value="HIGH-AFFINITY BRANCHED-CHAIN AMINO ACID TRANSPORT PROTEIN BRAE"/>
    <property type="match status" value="1"/>
</dbReference>
<feature type="transmembrane region" description="Helical" evidence="6">
    <location>
        <begin position="88"/>
        <end position="109"/>
    </location>
</feature>
<evidence type="ECO:0000313" key="8">
    <source>
        <dbReference type="Proteomes" id="UP000319716"/>
    </source>
</evidence>
<feature type="transmembrane region" description="Helical" evidence="6">
    <location>
        <begin position="181"/>
        <end position="199"/>
    </location>
</feature>
<feature type="transmembrane region" description="Helical" evidence="6">
    <location>
        <begin position="283"/>
        <end position="302"/>
    </location>
</feature>